<dbReference type="EMBL" id="AK156177">
    <property type="protein sequence ID" value="BAE33613.1"/>
    <property type="molecule type" value="mRNA"/>
</dbReference>
<reference evidence="1" key="1">
    <citation type="journal article" date="1999" name="Methods Enzymol.">
        <title>High-efficiency full-length cDNA cloning.</title>
        <authorList>
            <person name="Carninci P."/>
            <person name="Hayashizaki Y."/>
        </authorList>
    </citation>
    <scope>NUCLEOTIDE SEQUENCE</scope>
    <source>
        <strain evidence="1">NOD</strain>
        <tissue evidence="1">Activated spleen</tissue>
    </source>
</reference>
<accession>Q3U187</accession>
<reference evidence="1" key="4">
    <citation type="journal article" date="2001" name="Nature">
        <title>Functional annotation of a full-length mouse cDNA collection.</title>
        <authorList>
            <consortium name="The RIKEN Genome Exploration Research Group Phase II Team and the FANTOM Consortium"/>
        </authorList>
    </citation>
    <scope>NUCLEOTIDE SEQUENCE</scope>
    <source>
        <strain evidence="1">NOD</strain>
        <tissue evidence="1">Activated spleen</tissue>
    </source>
</reference>
<organism evidence="1">
    <name type="scientific">Mus musculus</name>
    <name type="common">Mouse</name>
    <dbReference type="NCBI Taxonomy" id="10090"/>
    <lineage>
        <taxon>Eukaryota</taxon>
        <taxon>Metazoa</taxon>
        <taxon>Chordata</taxon>
        <taxon>Craniata</taxon>
        <taxon>Vertebrata</taxon>
        <taxon>Euteleostomi</taxon>
        <taxon>Mammalia</taxon>
        <taxon>Eutheria</taxon>
        <taxon>Euarchontoglires</taxon>
        <taxon>Glires</taxon>
        <taxon>Rodentia</taxon>
        <taxon>Myomorpha</taxon>
        <taxon>Muroidea</taxon>
        <taxon>Muridae</taxon>
        <taxon>Murinae</taxon>
        <taxon>Mus</taxon>
        <taxon>Mus</taxon>
    </lineage>
</organism>
<proteinExistence type="evidence at transcript level"/>
<evidence type="ECO:0000313" key="1">
    <source>
        <dbReference type="EMBL" id="BAE33613.1"/>
    </source>
</evidence>
<dbReference type="AlphaFoldDB" id="Q3U187"/>
<protein>
    <submittedName>
        <fullName evidence="1">Uncharacterized protein</fullName>
    </submittedName>
</protein>
<reference evidence="1" key="5">
    <citation type="journal article" date="2002" name="Nature">
        <title>Analysis of the mouse transcriptome based on functional annotation of 60,770 full-length cDNAs.</title>
        <authorList>
            <consortium name="The FANTOM Consortium and the RIKEN Genome Exploration Research Group Phase I and II Team"/>
        </authorList>
    </citation>
    <scope>NUCLEOTIDE SEQUENCE</scope>
    <source>
        <strain evidence="1">NOD</strain>
        <tissue evidence="1">Activated spleen</tissue>
    </source>
</reference>
<reference evidence="1" key="2">
    <citation type="journal article" date="2000" name="Genome Res.">
        <title>Normalization and subtraction of cap-trapper-selected cDNAs to prepare full-length cDNA libraries for rapid discovery of new genes.</title>
        <authorList>
            <person name="Carninci P."/>
            <person name="Shibata Y."/>
            <person name="Hayatsu N."/>
            <person name="Sugahara Y."/>
            <person name="Shibata K."/>
            <person name="Itoh M."/>
            <person name="Konno H."/>
            <person name="Okazaki Y."/>
            <person name="Muramatsu M."/>
            <person name="Hayashizaki Y."/>
        </authorList>
    </citation>
    <scope>NUCLEOTIDE SEQUENCE</scope>
    <source>
        <strain evidence="1">NOD</strain>
        <tissue evidence="1">Activated spleen</tissue>
    </source>
</reference>
<reference evidence="1" key="8">
    <citation type="journal article" date="2005" name="Science">
        <title>Antisense Transcription in the Mammalian Transcriptome.</title>
        <authorList>
            <consortium name="RIKEN Genome Exploration Research Group and Genome Science Group (Genome Network Project Core Group) and the FANTOM Consortium"/>
        </authorList>
    </citation>
    <scope>NUCLEOTIDE SEQUENCE</scope>
    <source>
        <strain evidence="1">NOD</strain>
        <tissue evidence="1">Activated spleen</tissue>
    </source>
</reference>
<sequence length="127" mass="14300">MNIVEHMSLLPVGTSSGYMPRRGIAGSSSSTMSNFLRNHQTDFQSGCTSLQSHQQWRSVPLSPHPHQHLLSPEILFLAILTGVRRSLRVILICISLMIKDVEHFFRCFSALQYSSVENSLFSSVPHF</sequence>
<reference evidence="1" key="7">
    <citation type="journal article" date="2005" name="Science">
        <title>The Transcriptional Landscape of the Mammalian Genome.</title>
        <authorList>
            <consortium name="The FANTOM Consortium"/>
            <consortium name="Riken Genome Exploration Research Group and Genome Science Group (Genome Network Project Core Group)"/>
        </authorList>
    </citation>
    <scope>NUCLEOTIDE SEQUENCE</scope>
    <source>
        <strain evidence="1">NOD</strain>
        <tissue evidence="1">Activated spleen</tissue>
    </source>
</reference>
<name>Q3U187_MOUSE</name>
<reference evidence="1" key="3">
    <citation type="journal article" date="2000" name="Genome Res.">
        <title>RIKEN integrated sequence analysis (RISA) system--384-format sequencing pipeline with 384 multicapillary sequencer.</title>
        <authorList>
            <person name="Shibata K."/>
            <person name="Itoh M."/>
            <person name="Aizawa K."/>
            <person name="Nagaoka S."/>
            <person name="Sasaki N."/>
            <person name="Carninci P."/>
            <person name="Konno H."/>
            <person name="Akiyama J."/>
            <person name="Nishi K."/>
            <person name="Kitsunai T."/>
            <person name="Tashiro H."/>
            <person name="Itoh M."/>
            <person name="Sumi N."/>
            <person name="Ishii Y."/>
            <person name="Nakamura S."/>
            <person name="Hazama M."/>
            <person name="Nishine T."/>
            <person name="Harada A."/>
            <person name="Yamamoto R."/>
            <person name="Matsumoto H."/>
            <person name="Sakaguchi S."/>
            <person name="Ikegami T."/>
            <person name="Kashiwagi K."/>
            <person name="Fujiwake S."/>
            <person name="Inoue K."/>
            <person name="Togawa Y."/>
            <person name="Izawa M."/>
            <person name="Ohara E."/>
            <person name="Watahiki M."/>
            <person name="Yoneda Y."/>
            <person name="Ishikawa T."/>
            <person name="Ozawa K."/>
            <person name="Tanaka T."/>
            <person name="Matsuura S."/>
            <person name="Kawai J."/>
            <person name="Okazaki Y."/>
            <person name="Muramatsu M."/>
            <person name="Inoue Y."/>
            <person name="Kira A."/>
            <person name="Hayashizaki Y."/>
        </authorList>
    </citation>
    <scope>NUCLEOTIDE SEQUENCE</scope>
    <source>
        <strain evidence="1">NOD</strain>
        <tissue evidence="1">Activated spleen</tissue>
    </source>
</reference>
<reference evidence="1" key="6">
    <citation type="submission" date="2004-03" db="EMBL/GenBank/DDBJ databases">
        <authorList>
            <person name="Arakawa T."/>
            <person name="Carninci P."/>
            <person name="Fukuda S."/>
            <person name="Hashizume W."/>
            <person name="Hayashida K."/>
            <person name="Hori F."/>
            <person name="Iida J."/>
            <person name="Imamura K."/>
            <person name="Imotani K."/>
            <person name="Itoh M."/>
            <person name="Kanagawa S."/>
            <person name="Kawai J."/>
            <person name="Kojima M."/>
            <person name="Konno H."/>
            <person name="Murata M."/>
            <person name="Nakamura M."/>
            <person name="Ninomiya N."/>
            <person name="Nishiyori H."/>
            <person name="Nomura K."/>
            <person name="Ohno M."/>
            <person name="Sakazume N."/>
            <person name="Sano H."/>
            <person name="Sasaki D."/>
            <person name="Shibata K."/>
            <person name="Shiraki T."/>
            <person name="Tagami M."/>
            <person name="Tagami Y."/>
            <person name="Waki K."/>
            <person name="Watahiki A."/>
            <person name="Muramatsu M."/>
            <person name="Hayashizaki Y."/>
        </authorList>
    </citation>
    <scope>NUCLEOTIDE SEQUENCE</scope>
    <source>
        <strain evidence="1">NOD</strain>
        <tissue evidence="1">Activated spleen</tissue>
    </source>
</reference>